<keyword evidence="3" id="KW-0547">Nucleotide-binding</keyword>
<evidence type="ECO:0000256" key="11">
    <source>
        <dbReference type="ARBA" id="ARBA00023235"/>
    </source>
</evidence>
<evidence type="ECO:0000256" key="10">
    <source>
        <dbReference type="ARBA" id="ARBA00023204"/>
    </source>
</evidence>
<comment type="caution">
    <text evidence="18">The sequence shown here is derived from an EMBL/GenBank/DDBJ whole genome shotgun (WGS) entry which is preliminary data.</text>
</comment>
<dbReference type="PANTHER" id="PTHR11070:SF59">
    <property type="entry name" value="DNA 3'-5' HELICASE"/>
    <property type="match status" value="1"/>
</dbReference>
<evidence type="ECO:0000256" key="14">
    <source>
        <dbReference type="ARBA" id="ARBA00048988"/>
    </source>
</evidence>
<keyword evidence="11" id="KW-0413">Isomerase</keyword>
<evidence type="ECO:0000256" key="12">
    <source>
        <dbReference type="ARBA" id="ARBA00034617"/>
    </source>
</evidence>
<dbReference type="GO" id="GO:0003677">
    <property type="term" value="F:DNA binding"/>
    <property type="evidence" value="ECO:0007669"/>
    <property type="project" value="UniProtKB-KW"/>
</dbReference>
<dbReference type="InterPro" id="IPR011604">
    <property type="entry name" value="PDDEXK-like_dom_sf"/>
</dbReference>
<dbReference type="Gene3D" id="3.90.320.10">
    <property type="match status" value="1"/>
</dbReference>
<keyword evidence="8" id="KW-0067">ATP-binding</keyword>
<dbReference type="Gene3D" id="3.40.50.300">
    <property type="entry name" value="P-loop containing nucleotide triphosphate hydrolases"/>
    <property type="match status" value="3"/>
</dbReference>
<dbReference type="Pfam" id="PF12705">
    <property type="entry name" value="PDDEXK_1"/>
    <property type="match status" value="2"/>
</dbReference>
<evidence type="ECO:0000256" key="1">
    <source>
        <dbReference type="ARBA" id="ARBA00009922"/>
    </source>
</evidence>
<dbReference type="AlphaFoldDB" id="A0A094S8X7"/>
<gene>
    <name evidence="18" type="ORF">GM51_17320</name>
</gene>
<evidence type="ECO:0000313" key="18">
    <source>
        <dbReference type="EMBL" id="KGA14398.1"/>
    </source>
</evidence>
<evidence type="ECO:0000256" key="5">
    <source>
        <dbReference type="ARBA" id="ARBA00022801"/>
    </source>
</evidence>
<name>A0A094S8X7_9ZZZZ</name>
<evidence type="ECO:0000256" key="3">
    <source>
        <dbReference type="ARBA" id="ARBA00022741"/>
    </source>
</evidence>
<dbReference type="GO" id="GO:0043138">
    <property type="term" value="F:3'-5' DNA helicase activity"/>
    <property type="evidence" value="ECO:0007669"/>
    <property type="project" value="UniProtKB-EC"/>
</dbReference>
<keyword evidence="6" id="KW-0347">Helicase</keyword>
<keyword evidence="4" id="KW-0227">DNA damage</keyword>
<accession>A0A094S8X7</accession>
<dbReference type="InterPro" id="IPR000212">
    <property type="entry name" value="DNA_helicase_UvrD/REP"/>
</dbReference>
<dbReference type="GO" id="GO:0033202">
    <property type="term" value="C:DNA helicase complex"/>
    <property type="evidence" value="ECO:0007669"/>
    <property type="project" value="TreeGrafter"/>
</dbReference>
<dbReference type="GO" id="GO:0000725">
    <property type="term" value="P:recombinational repair"/>
    <property type="evidence" value="ECO:0007669"/>
    <property type="project" value="TreeGrafter"/>
</dbReference>
<dbReference type="EMBL" id="JNSL01000149">
    <property type="protein sequence ID" value="KGA14398.1"/>
    <property type="molecule type" value="Genomic_DNA"/>
</dbReference>
<sequence>MTPRAAGAGEREGGSQLPVWSGITPKRPAAATPTIAHLVDDLNDEQYAAVTHGEGPLLVVAGAGTGKTQVITRRVAWLIAEKRAEPEEILALTFTDRAAEEMQGRVDCMVPYGYATTPIKTFHAWGDELLRTNAHRLGLSGELRVLGRAEVVLLLREHLFELGLKRFLPLGDPTRFLGDIAGYFSRAKDEALGPDEIQSFAADLQGRASEARSAAAITADLELQRNLASYADAVDLLAIEHGELSAALRTYRTILNERGLLDFGDQVLRAYELLRDDPLVAARAREQHRWILVDEYQDTNRLQGALVDLLAEGRRNLTVVGDDDQSIYRFRGAAISNILNFTERYPDASKVVLTKNYRSTGSVLTAARRLIRFNDPERLEVRLGISKELTPEGMPGDAFPVTFRRFRTTANEADWIAAEIRDSIAGGRRARDHAVLVRANVDSVEIGRSLNMLGIPWRSSGAAGLYDRPEVRLLLAGLRHAADPDAAAPLFLIAAEPRFKVPPTILAAAVGKSRRDHTSLRESLATVGAGHEATERLLERLAGVVQESVERTSGEVLYRWLRESGLLAELTREATPESDERIRNIGRLFDVVRSRSRLLELDRAPFLVRYLEELGEAGDDPSAADVDPDLDAVALLTIHQAKGLEFPVVFAANLVEGRFPAKGRPPRLALAAELGGSDDVVPRDPRAPEGPTEADEEALREERRLAYVALTRACERLALTAAERSSSGVRPRKVSRFVAEALDLSREQLEEFPLTGEPTSKIDGLAIVAPPPPVLPVREPGVGESAPLTLSFTAIEAFIACPLRYHYQQRLRIPLPPHHSATYGAAMHAAVAEFHRGQMTGTPPELGELYAALERSWQSAGFLSPSHEEARHTAAKDAIARFRIEEMATGHAPAYVEKDFSFELGGHKIRGRWDRVDVQALPSEGRSAPIPTIDVPGDVVRPTLPLGDDEWVVVSDYKTGGRDDDDASRKRAKESLQLQLYALAWRAATGRLPDEVSLRFLDTGRVATVPVEPKRIVKARELIVVAAEGILAGVMDPKPELMTCTYCSYRELCPASKAPAGRPA</sequence>
<evidence type="ECO:0000256" key="2">
    <source>
        <dbReference type="ARBA" id="ARBA00022722"/>
    </source>
</evidence>
<dbReference type="Gene3D" id="1.10.486.10">
    <property type="entry name" value="PCRA, domain 4"/>
    <property type="match status" value="1"/>
</dbReference>
<keyword evidence="7" id="KW-0269">Exonuclease</keyword>
<dbReference type="CDD" id="cd17932">
    <property type="entry name" value="DEXQc_UvrD"/>
    <property type="match status" value="1"/>
</dbReference>
<keyword evidence="2" id="KW-0540">Nuclease</keyword>
<dbReference type="GO" id="GO:0005829">
    <property type="term" value="C:cytosol"/>
    <property type="evidence" value="ECO:0007669"/>
    <property type="project" value="TreeGrafter"/>
</dbReference>
<feature type="domain" description="UvrD-like helicase C-terminal" evidence="17">
    <location>
        <begin position="361"/>
        <end position="643"/>
    </location>
</feature>
<keyword evidence="9" id="KW-0238">DNA-binding</keyword>
<feature type="region of interest" description="Disordered" evidence="15">
    <location>
        <begin position="1"/>
        <end position="21"/>
    </location>
</feature>
<evidence type="ECO:0000256" key="7">
    <source>
        <dbReference type="ARBA" id="ARBA00022839"/>
    </source>
</evidence>
<keyword evidence="10" id="KW-0234">DNA repair</keyword>
<evidence type="ECO:0000259" key="16">
    <source>
        <dbReference type="PROSITE" id="PS51198"/>
    </source>
</evidence>
<proteinExistence type="inferred from homology"/>
<dbReference type="InterPro" id="IPR038726">
    <property type="entry name" value="PDDEXK_AddAB-type"/>
</dbReference>
<dbReference type="Pfam" id="PF00580">
    <property type="entry name" value="UvrD-helicase"/>
    <property type="match status" value="1"/>
</dbReference>
<dbReference type="SUPFAM" id="SSF52540">
    <property type="entry name" value="P-loop containing nucleoside triphosphate hydrolases"/>
    <property type="match status" value="1"/>
</dbReference>
<dbReference type="InterPro" id="IPR014016">
    <property type="entry name" value="UvrD-like_ATP-bd"/>
</dbReference>
<feature type="region of interest" description="Disordered" evidence="15">
    <location>
        <begin position="673"/>
        <end position="698"/>
    </location>
</feature>
<evidence type="ECO:0000256" key="13">
    <source>
        <dbReference type="ARBA" id="ARBA00034808"/>
    </source>
</evidence>
<evidence type="ECO:0000259" key="17">
    <source>
        <dbReference type="PROSITE" id="PS51217"/>
    </source>
</evidence>
<keyword evidence="5" id="KW-0378">Hydrolase</keyword>
<dbReference type="GO" id="GO:0005524">
    <property type="term" value="F:ATP binding"/>
    <property type="evidence" value="ECO:0007669"/>
    <property type="project" value="UniProtKB-KW"/>
</dbReference>
<dbReference type="PROSITE" id="PS51198">
    <property type="entry name" value="UVRD_HELICASE_ATP_BIND"/>
    <property type="match status" value="1"/>
</dbReference>
<dbReference type="PROSITE" id="PS51217">
    <property type="entry name" value="UVRD_HELICASE_CTER"/>
    <property type="match status" value="1"/>
</dbReference>
<dbReference type="EC" id="5.6.2.4" evidence="13"/>
<dbReference type="PANTHER" id="PTHR11070">
    <property type="entry name" value="UVRD / RECB / PCRA DNA HELICASE FAMILY MEMBER"/>
    <property type="match status" value="1"/>
</dbReference>
<dbReference type="GO" id="GO:0004527">
    <property type="term" value="F:exonuclease activity"/>
    <property type="evidence" value="ECO:0007669"/>
    <property type="project" value="UniProtKB-KW"/>
</dbReference>
<comment type="catalytic activity">
    <reaction evidence="14">
        <text>ATP + H2O = ADP + phosphate + H(+)</text>
        <dbReference type="Rhea" id="RHEA:13065"/>
        <dbReference type="ChEBI" id="CHEBI:15377"/>
        <dbReference type="ChEBI" id="CHEBI:15378"/>
        <dbReference type="ChEBI" id="CHEBI:30616"/>
        <dbReference type="ChEBI" id="CHEBI:43474"/>
        <dbReference type="ChEBI" id="CHEBI:456216"/>
        <dbReference type="EC" id="5.6.2.4"/>
    </reaction>
</comment>
<evidence type="ECO:0000256" key="6">
    <source>
        <dbReference type="ARBA" id="ARBA00022806"/>
    </source>
</evidence>
<comment type="catalytic activity">
    <reaction evidence="12">
        <text>Couples ATP hydrolysis with the unwinding of duplex DNA by translocating in the 3'-5' direction.</text>
        <dbReference type="EC" id="5.6.2.4"/>
    </reaction>
</comment>
<dbReference type="Pfam" id="PF13361">
    <property type="entry name" value="UvrD_C"/>
    <property type="match status" value="1"/>
</dbReference>
<evidence type="ECO:0000256" key="15">
    <source>
        <dbReference type="SAM" id="MobiDB-lite"/>
    </source>
</evidence>
<dbReference type="InterPro" id="IPR014017">
    <property type="entry name" value="DNA_helicase_UvrD-like_C"/>
</dbReference>
<dbReference type="InterPro" id="IPR027417">
    <property type="entry name" value="P-loop_NTPase"/>
</dbReference>
<feature type="domain" description="UvrD-like helicase ATP-binding" evidence="16">
    <location>
        <begin position="40"/>
        <end position="360"/>
    </location>
</feature>
<organism evidence="18">
    <name type="scientific">freshwater metagenome</name>
    <dbReference type="NCBI Taxonomy" id="449393"/>
    <lineage>
        <taxon>unclassified sequences</taxon>
        <taxon>metagenomes</taxon>
        <taxon>ecological metagenomes</taxon>
    </lineage>
</organism>
<reference evidence="18" key="1">
    <citation type="submission" date="2014-06" db="EMBL/GenBank/DDBJ databases">
        <title>Key roles for freshwater Actinobacteria revealed by deep metagenomic sequencing.</title>
        <authorList>
            <person name="Ghai R."/>
            <person name="Mizuno C.M."/>
            <person name="Picazo A."/>
            <person name="Camacho A."/>
            <person name="Rodriguez-Valera F."/>
        </authorList>
    </citation>
    <scope>NUCLEOTIDE SEQUENCE</scope>
</reference>
<evidence type="ECO:0000256" key="4">
    <source>
        <dbReference type="ARBA" id="ARBA00022763"/>
    </source>
</evidence>
<dbReference type="Gene3D" id="1.10.10.160">
    <property type="match status" value="2"/>
</dbReference>
<evidence type="ECO:0000256" key="9">
    <source>
        <dbReference type="ARBA" id="ARBA00023125"/>
    </source>
</evidence>
<evidence type="ECO:0000256" key="8">
    <source>
        <dbReference type="ARBA" id="ARBA00022840"/>
    </source>
</evidence>
<dbReference type="InterPro" id="IPR013986">
    <property type="entry name" value="DExx_box_DNA_helicase_dom_sf"/>
</dbReference>
<comment type="similarity">
    <text evidence="1">Belongs to the helicase family. UvrD subfamily.</text>
</comment>
<protein>
    <recommendedName>
        <fullName evidence="13">DNA 3'-5' helicase</fullName>
        <ecNumber evidence="13">5.6.2.4</ecNumber>
    </recommendedName>
</protein>